<evidence type="ECO:0000256" key="1">
    <source>
        <dbReference type="ARBA" id="ARBA00004123"/>
    </source>
</evidence>
<reference evidence="10 11" key="1">
    <citation type="submission" date="2019-09" db="EMBL/GenBank/DDBJ databases">
        <title>Bird 10,000 Genomes (B10K) Project - Family phase.</title>
        <authorList>
            <person name="Zhang G."/>
        </authorList>
    </citation>
    <scope>NUCLEOTIDE SEQUENCE [LARGE SCALE GENOMIC DNA]</scope>
    <source>
        <strain evidence="10">B10K-DU-002-15</strain>
        <tissue evidence="10">Muscle</tissue>
    </source>
</reference>
<evidence type="ECO:0000259" key="9">
    <source>
        <dbReference type="Pfam" id="PF04825"/>
    </source>
</evidence>
<dbReference type="Proteomes" id="UP000523146">
    <property type="component" value="Unassembled WGS sequence"/>
</dbReference>
<dbReference type="EMBL" id="VXBI01008500">
    <property type="protein sequence ID" value="NWS87240.1"/>
    <property type="molecule type" value="Genomic_DNA"/>
</dbReference>
<dbReference type="PANTHER" id="PTHR12585">
    <property type="entry name" value="SCC1 / RAD21 FAMILY MEMBER"/>
    <property type="match status" value="1"/>
</dbReference>
<evidence type="ECO:0000313" key="10">
    <source>
        <dbReference type="EMBL" id="NWS87240.1"/>
    </source>
</evidence>
<dbReference type="InterPro" id="IPR049589">
    <property type="entry name" value="NXP1_M-like"/>
</dbReference>
<keyword evidence="11" id="KW-1185">Reference proteome</keyword>
<keyword evidence="4" id="KW-0158">Chromosome</keyword>
<dbReference type="CDD" id="cd21792">
    <property type="entry name" value="Rad21_Rec8_M_NXP1-like"/>
    <property type="match status" value="1"/>
</dbReference>
<evidence type="ECO:0000313" key="11">
    <source>
        <dbReference type="Proteomes" id="UP000523146"/>
    </source>
</evidence>
<name>A0A7K5J0J3_TOXRE</name>
<keyword evidence="6" id="KW-0539">Nucleus</keyword>
<evidence type="ECO:0000256" key="4">
    <source>
        <dbReference type="ARBA" id="ARBA00022454"/>
    </source>
</evidence>
<organism evidence="10 11">
    <name type="scientific">Toxostoma redivivum</name>
    <name type="common">California thrasher</name>
    <dbReference type="NCBI Taxonomy" id="99882"/>
    <lineage>
        <taxon>Eukaryota</taxon>
        <taxon>Metazoa</taxon>
        <taxon>Chordata</taxon>
        <taxon>Craniata</taxon>
        <taxon>Vertebrata</taxon>
        <taxon>Euteleostomi</taxon>
        <taxon>Archelosauria</taxon>
        <taxon>Archosauria</taxon>
        <taxon>Dinosauria</taxon>
        <taxon>Saurischia</taxon>
        <taxon>Theropoda</taxon>
        <taxon>Coelurosauria</taxon>
        <taxon>Aves</taxon>
        <taxon>Neognathae</taxon>
        <taxon>Neoaves</taxon>
        <taxon>Telluraves</taxon>
        <taxon>Australaves</taxon>
        <taxon>Passeriformes</taxon>
        <taxon>Mimidae</taxon>
        <taxon>Toxostoma</taxon>
    </lineage>
</organism>
<dbReference type="GO" id="GO:0003682">
    <property type="term" value="F:chromatin binding"/>
    <property type="evidence" value="ECO:0007669"/>
    <property type="project" value="TreeGrafter"/>
</dbReference>
<dbReference type="InterPro" id="IPR039781">
    <property type="entry name" value="Rad21/Rec8-like"/>
</dbReference>
<dbReference type="PANTHER" id="PTHR12585:SF19">
    <property type="entry name" value="DOUBLE-STRAND-BREAK REPAIR PROTEIN RAD21-LIKE PROTEIN 1"/>
    <property type="match status" value="1"/>
</dbReference>
<dbReference type="GO" id="GO:0030893">
    <property type="term" value="C:meiotic cohesin complex"/>
    <property type="evidence" value="ECO:0007669"/>
    <property type="project" value="TreeGrafter"/>
</dbReference>
<proteinExistence type="inferred from homology"/>
<evidence type="ECO:0000256" key="5">
    <source>
        <dbReference type="ARBA" id="ARBA00022829"/>
    </source>
</evidence>
<dbReference type="InterPro" id="IPR006909">
    <property type="entry name" value="Rad21/Rec8_C_eu"/>
</dbReference>
<comment type="subcellular location">
    <subcellularLocation>
        <location evidence="2">Chromosome</location>
    </subcellularLocation>
    <subcellularLocation>
        <location evidence="1">Nucleus</location>
    </subcellularLocation>
</comment>
<dbReference type="GO" id="GO:0007059">
    <property type="term" value="P:chromosome segregation"/>
    <property type="evidence" value="ECO:0007669"/>
    <property type="project" value="UniProtKB-KW"/>
</dbReference>
<accession>A0A7K5J0J3</accession>
<dbReference type="AlphaFoldDB" id="A0A7K5J0J3"/>
<feature type="region of interest" description="Disordered" evidence="7">
    <location>
        <begin position="410"/>
        <end position="438"/>
    </location>
</feature>
<dbReference type="GO" id="GO:0005634">
    <property type="term" value="C:nucleus"/>
    <property type="evidence" value="ECO:0007669"/>
    <property type="project" value="UniProtKB-SubCell"/>
</dbReference>
<feature type="non-terminal residue" evidence="10">
    <location>
        <position position="1"/>
    </location>
</feature>
<dbReference type="InterPro" id="IPR036390">
    <property type="entry name" value="WH_DNA-bd_sf"/>
</dbReference>
<dbReference type="InterPro" id="IPR023093">
    <property type="entry name" value="ScpA-like_C"/>
</dbReference>
<comment type="similarity">
    <text evidence="3">Belongs to the rad21 family.</text>
</comment>
<feature type="domain" description="Rad21/Rec8-like protein C-terminal eukaryotic" evidence="8">
    <location>
        <begin position="564"/>
        <end position="614"/>
    </location>
</feature>
<evidence type="ECO:0000256" key="3">
    <source>
        <dbReference type="ARBA" id="ARBA00009870"/>
    </source>
</evidence>
<evidence type="ECO:0000256" key="2">
    <source>
        <dbReference type="ARBA" id="ARBA00004286"/>
    </source>
</evidence>
<dbReference type="Pfam" id="PF04824">
    <property type="entry name" value="Rad21_Rec8"/>
    <property type="match status" value="1"/>
</dbReference>
<feature type="domain" description="Rad21/Rec8-like protein N-terminal" evidence="9">
    <location>
        <begin position="1"/>
        <end position="100"/>
    </location>
</feature>
<dbReference type="Pfam" id="PF04825">
    <property type="entry name" value="Rad21_Rec8_N"/>
    <property type="match status" value="1"/>
</dbReference>
<dbReference type="Gene3D" id="1.10.10.580">
    <property type="entry name" value="Structural maintenance of chromosome 1. Chain E"/>
    <property type="match status" value="1"/>
</dbReference>
<comment type="caution">
    <text evidence="10">The sequence shown here is derived from an EMBL/GenBank/DDBJ whole genome shotgun (WGS) entry which is preliminary data.</text>
</comment>
<evidence type="ECO:0000256" key="7">
    <source>
        <dbReference type="SAM" id="MobiDB-lite"/>
    </source>
</evidence>
<dbReference type="InterPro" id="IPR006910">
    <property type="entry name" value="Rad21_Rec8_N"/>
</dbReference>
<dbReference type="SUPFAM" id="SSF46785">
    <property type="entry name" value="Winged helix' DNA-binding domain"/>
    <property type="match status" value="1"/>
</dbReference>
<evidence type="ECO:0000259" key="8">
    <source>
        <dbReference type="Pfam" id="PF04824"/>
    </source>
</evidence>
<dbReference type="GO" id="GO:0007062">
    <property type="term" value="P:sister chromatid cohesion"/>
    <property type="evidence" value="ECO:0007669"/>
    <property type="project" value="InterPro"/>
</dbReference>
<evidence type="ECO:0000256" key="6">
    <source>
        <dbReference type="ARBA" id="ARBA00023242"/>
    </source>
</evidence>
<gene>
    <name evidence="10" type="primary">Rad21l1</name>
    <name evidence="10" type="ORF">TOXRED_R13972</name>
</gene>
<keyword evidence="5" id="KW-0159">Chromosome partition</keyword>
<feature type="non-terminal residue" evidence="10">
    <location>
        <position position="614"/>
    </location>
</feature>
<sequence length="614" mass="70360">MFYVNLLINKRGPLAKIWLAAHWEKKLTKAHIFECNLEATVKNILSPKFAIALRTSGHLLLGVVRIYHRKAKYLLADCSEALTKMKTAFRPGLLDLPVENFEAAYQSITLPEEFHDFEAPLPDVKAIDVAEHFTLNQSKPEEITLTEDYESSILLCDRNFGERNEEADALRRQSFFEGSVLTSSNSLVANPSSTSTSGDKSVLHEDVYCFQDDHFGDEEDAVDMIEILLRDEQNVLDKDILDGEEARPLSQDLPENSTASEFAVSAPSHINPLFLFESNYADTTIKDVNHTMNETEEAFVLEPVDTAVTQRKKKQRKRKLLVDAEKELSCHTIYKQLTNCSDLLGTLDLAPPTKKTMMWKEWGGVDKLLFHASQPVIHTQLQKLFEKCFKTDRFKMRGNGIQRMSEMKKMRKEQDTTEEPSYLQGPAHSETERKTGNDSFMLTSQNDRHETNENCGEIIVSRSFASCEKEIISAFLALRMLRYSETRAVSWRLQRLSPKSQAKYLNISLIPWPVQILSESQSHRAVPGYISEENKETIEKIRWGKRTLRLQKTLQQLKRSGVCSFSFRKLCRRNNRKEAAATFYIFLVLKKQQVLELEQHKPFTDLTATAGPMF</sequence>
<dbReference type="GO" id="GO:1990414">
    <property type="term" value="P:replication-born double-strand break repair via sister chromatid exchange"/>
    <property type="evidence" value="ECO:0007669"/>
    <property type="project" value="TreeGrafter"/>
</dbReference>
<protein>
    <submittedName>
        <fullName evidence="10">RD21L protein</fullName>
    </submittedName>
</protein>